<gene>
    <name evidence="1" type="ORF">PISMIDRAFT_409181</name>
</gene>
<evidence type="ECO:0000313" key="1">
    <source>
        <dbReference type="EMBL" id="KIK24416.1"/>
    </source>
</evidence>
<organism evidence="1 2">
    <name type="scientific">Pisolithus microcarpus 441</name>
    <dbReference type="NCBI Taxonomy" id="765257"/>
    <lineage>
        <taxon>Eukaryota</taxon>
        <taxon>Fungi</taxon>
        <taxon>Dikarya</taxon>
        <taxon>Basidiomycota</taxon>
        <taxon>Agaricomycotina</taxon>
        <taxon>Agaricomycetes</taxon>
        <taxon>Agaricomycetidae</taxon>
        <taxon>Boletales</taxon>
        <taxon>Sclerodermatineae</taxon>
        <taxon>Pisolithaceae</taxon>
        <taxon>Pisolithus</taxon>
    </lineage>
</organism>
<sequence length="120" mass="13252">MGTCRRTCGRAWVGRVYRPNSETILFKWTTCIAPNLEGISLHSPPDMMESPIKTANQLIACGQHCFSCLVAKVIGNRERITSNLLLFEYQLVSSLTCLTHAYVAGRGNTLPRSVSGEVVH</sequence>
<dbReference type="HOGENOM" id="CLU_2050552_0_0_1"/>
<reference evidence="1 2" key="1">
    <citation type="submission" date="2014-04" db="EMBL/GenBank/DDBJ databases">
        <authorList>
            <consortium name="DOE Joint Genome Institute"/>
            <person name="Kuo A."/>
            <person name="Kohler A."/>
            <person name="Costa M.D."/>
            <person name="Nagy L.G."/>
            <person name="Floudas D."/>
            <person name="Copeland A."/>
            <person name="Barry K.W."/>
            <person name="Cichocki N."/>
            <person name="Veneault-Fourrey C."/>
            <person name="LaButti K."/>
            <person name="Lindquist E.A."/>
            <person name="Lipzen A."/>
            <person name="Lundell T."/>
            <person name="Morin E."/>
            <person name="Murat C."/>
            <person name="Sun H."/>
            <person name="Tunlid A."/>
            <person name="Henrissat B."/>
            <person name="Grigoriev I.V."/>
            <person name="Hibbett D.S."/>
            <person name="Martin F."/>
            <person name="Nordberg H.P."/>
            <person name="Cantor M.N."/>
            <person name="Hua S.X."/>
        </authorList>
    </citation>
    <scope>NUCLEOTIDE SEQUENCE [LARGE SCALE GENOMIC DNA]</scope>
    <source>
        <strain evidence="1 2">441</strain>
    </source>
</reference>
<reference evidence="2" key="2">
    <citation type="submission" date="2015-01" db="EMBL/GenBank/DDBJ databases">
        <title>Evolutionary Origins and Diversification of the Mycorrhizal Mutualists.</title>
        <authorList>
            <consortium name="DOE Joint Genome Institute"/>
            <consortium name="Mycorrhizal Genomics Consortium"/>
            <person name="Kohler A."/>
            <person name="Kuo A."/>
            <person name="Nagy L.G."/>
            <person name="Floudas D."/>
            <person name="Copeland A."/>
            <person name="Barry K.W."/>
            <person name="Cichocki N."/>
            <person name="Veneault-Fourrey C."/>
            <person name="LaButti K."/>
            <person name="Lindquist E.A."/>
            <person name="Lipzen A."/>
            <person name="Lundell T."/>
            <person name="Morin E."/>
            <person name="Murat C."/>
            <person name="Riley R."/>
            <person name="Ohm R."/>
            <person name="Sun H."/>
            <person name="Tunlid A."/>
            <person name="Henrissat B."/>
            <person name="Grigoriev I.V."/>
            <person name="Hibbett D.S."/>
            <person name="Martin F."/>
        </authorList>
    </citation>
    <scope>NUCLEOTIDE SEQUENCE [LARGE SCALE GENOMIC DNA]</scope>
    <source>
        <strain evidence="2">441</strain>
    </source>
</reference>
<dbReference type="Proteomes" id="UP000054018">
    <property type="component" value="Unassembled WGS sequence"/>
</dbReference>
<name>A0A0C9Z5M4_9AGAM</name>
<proteinExistence type="predicted"/>
<dbReference type="EMBL" id="KN833716">
    <property type="protein sequence ID" value="KIK24416.1"/>
    <property type="molecule type" value="Genomic_DNA"/>
</dbReference>
<evidence type="ECO:0000313" key="2">
    <source>
        <dbReference type="Proteomes" id="UP000054018"/>
    </source>
</evidence>
<accession>A0A0C9Z5M4</accession>
<dbReference type="AlphaFoldDB" id="A0A0C9Z5M4"/>
<protein>
    <submittedName>
        <fullName evidence="1">Uncharacterized protein</fullName>
    </submittedName>
</protein>
<keyword evidence="2" id="KW-1185">Reference proteome</keyword>